<accession>A0A2K1JV47</accession>
<dbReference type="GO" id="GO:0010468">
    <property type="term" value="P:regulation of gene expression"/>
    <property type="evidence" value="ECO:0000318"/>
    <property type="project" value="GO_Central"/>
</dbReference>
<reference evidence="5 7" key="2">
    <citation type="journal article" date="2018" name="Plant J.">
        <title>The Physcomitrella patens chromosome-scale assembly reveals moss genome structure and evolution.</title>
        <authorList>
            <person name="Lang D."/>
            <person name="Ullrich K.K."/>
            <person name="Murat F."/>
            <person name="Fuchs J."/>
            <person name="Jenkins J."/>
            <person name="Haas F.B."/>
            <person name="Piednoel M."/>
            <person name="Gundlach H."/>
            <person name="Van Bel M."/>
            <person name="Meyberg R."/>
            <person name="Vives C."/>
            <person name="Morata J."/>
            <person name="Symeonidi A."/>
            <person name="Hiss M."/>
            <person name="Muchero W."/>
            <person name="Kamisugi Y."/>
            <person name="Saleh O."/>
            <person name="Blanc G."/>
            <person name="Decker E.L."/>
            <person name="van Gessel N."/>
            <person name="Grimwood J."/>
            <person name="Hayes R.D."/>
            <person name="Graham S.W."/>
            <person name="Gunter L.E."/>
            <person name="McDaniel S.F."/>
            <person name="Hoernstein S.N.W."/>
            <person name="Larsson A."/>
            <person name="Li F.W."/>
            <person name="Perroud P.F."/>
            <person name="Phillips J."/>
            <person name="Ranjan P."/>
            <person name="Rokshar D.S."/>
            <person name="Rothfels C.J."/>
            <person name="Schneider L."/>
            <person name="Shu S."/>
            <person name="Stevenson D.W."/>
            <person name="Thummler F."/>
            <person name="Tillich M."/>
            <person name="Villarreal Aguilar J.C."/>
            <person name="Widiez T."/>
            <person name="Wong G.K."/>
            <person name="Wymore A."/>
            <person name="Zhang Y."/>
            <person name="Zimmer A.D."/>
            <person name="Quatrano R.S."/>
            <person name="Mayer K.F.X."/>
            <person name="Goodstein D."/>
            <person name="Casacuberta J.M."/>
            <person name="Vandepoele K."/>
            <person name="Reski R."/>
            <person name="Cuming A.C."/>
            <person name="Tuskan G.A."/>
            <person name="Maumus F."/>
            <person name="Salse J."/>
            <person name="Schmutz J."/>
            <person name="Rensing S.A."/>
        </authorList>
    </citation>
    <scope>NUCLEOTIDE SEQUENCE [LARGE SCALE GENOMIC DNA]</scope>
    <source>
        <strain evidence="6 7">cv. Gransden 2004</strain>
    </source>
</reference>
<keyword evidence="2" id="KW-0694">RNA-binding</keyword>
<dbReference type="KEGG" id="ppp:112288614"/>
<evidence type="ECO:0000313" key="6">
    <source>
        <dbReference type="EnsemblPlants" id="Pp3c11_17830V3.1"/>
    </source>
</evidence>
<feature type="compositionally biased region" description="Basic and acidic residues" evidence="3">
    <location>
        <begin position="86"/>
        <end position="102"/>
    </location>
</feature>
<feature type="compositionally biased region" description="Basic and acidic residues" evidence="3">
    <location>
        <begin position="1"/>
        <end position="28"/>
    </location>
</feature>
<dbReference type="PANTHER" id="PTHR10288">
    <property type="entry name" value="KH DOMAIN CONTAINING RNA BINDING PROTEIN"/>
    <property type="match status" value="1"/>
</dbReference>
<feature type="region of interest" description="Disordered" evidence="3">
    <location>
        <begin position="1"/>
        <end position="59"/>
    </location>
</feature>
<feature type="region of interest" description="Disordered" evidence="3">
    <location>
        <begin position="346"/>
        <end position="577"/>
    </location>
</feature>
<reference evidence="6" key="3">
    <citation type="submission" date="2020-12" db="UniProtKB">
        <authorList>
            <consortium name="EnsemblPlants"/>
        </authorList>
    </citation>
    <scope>IDENTIFICATION</scope>
</reference>
<sequence length="577" mass="62347">MAHDGEVVATENREEQTPRSEKKRKFDDTADNEEPVLGNTNGNSLDGGESGPAPVVSYNNVPPPLSEFEIAKQKAAQIAARLVGAEAKRPRTEETSAEDHSAPVRPNGLDLGETFADDNSKHNHEQPPEENSSFHQFQQHQEYQQHNPQQFHQPAHLDSQQYHQPPQHGSHQYYNQGGPHESRKIEVPNSKVGLVIGKGGETIKYLQHQSGARIQVARDGESDPRSSTRQVELMGTPEQISRAEQLVKDVIAEQASTGAPGGAFGGRSFGGHGGEQVQIKVPNNKVGLIIGRGGETIKSLQSRSGARIQVQNDSETEPGATERVVTLIGIKKVTDMAYELIKEVIDENRTSRPPGGYNLQYGSGYRPSGPQQWGPPGAPPPYGYQQPAHYPGPPQPYPQAPPQAYGQFSQQPPGVYSSGWEQRSPASATQAQQQSSYDYYGQQNQQAHQPPQGATNPPNSAGYNQQSYYQGYQQQSAQAQTYGDPATTYSQQSYSQQAYVQPPYSGYSYAPPAQGDQQSYGQQGYPAYGQSQTGYTATSGETTAPPATSGYDYNSAAAGSVPAVPGSQPPAVSATQS</sequence>
<proteinExistence type="predicted"/>
<dbReference type="STRING" id="3218.A0A2K1JV47"/>
<protein>
    <recommendedName>
        <fullName evidence="4">K Homology domain-containing protein</fullName>
    </recommendedName>
</protein>
<dbReference type="Proteomes" id="UP000006727">
    <property type="component" value="Chromosome 11"/>
</dbReference>
<reference evidence="5 7" key="1">
    <citation type="journal article" date="2008" name="Science">
        <title>The Physcomitrella genome reveals evolutionary insights into the conquest of land by plants.</title>
        <authorList>
            <person name="Rensing S."/>
            <person name="Lang D."/>
            <person name="Zimmer A."/>
            <person name="Terry A."/>
            <person name="Salamov A."/>
            <person name="Shapiro H."/>
            <person name="Nishiyama T."/>
            <person name="Perroud P.-F."/>
            <person name="Lindquist E."/>
            <person name="Kamisugi Y."/>
            <person name="Tanahashi T."/>
            <person name="Sakakibara K."/>
            <person name="Fujita T."/>
            <person name="Oishi K."/>
            <person name="Shin-I T."/>
            <person name="Kuroki Y."/>
            <person name="Toyoda A."/>
            <person name="Suzuki Y."/>
            <person name="Hashimoto A."/>
            <person name="Yamaguchi K."/>
            <person name="Sugano A."/>
            <person name="Kohara Y."/>
            <person name="Fujiyama A."/>
            <person name="Anterola A."/>
            <person name="Aoki S."/>
            <person name="Ashton N."/>
            <person name="Barbazuk W.B."/>
            <person name="Barker E."/>
            <person name="Bennetzen J."/>
            <person name="Bezanilla M."/>
            <person name="Blankenship R."/>
            <person name="Cho S.H."/>
            <person name="Dutcher S."/>
            <person name="Estelle M."/>
            <person name="Fawcett J.A."/>
            <person name="Gundlach H."/>
            <person name="Hanada K."/>
            <person name="Heyl A."/>
            <person name="Hicks K.A."/>
            <person name="Hugh J."/>
            <person name="Lohr M."/>
            <person name="Mayer K."/>
            <person name="Melkozernov A."/>
            <person name="Murata T."/>
            <person name="Nelson D."/>
            <person name="Pils B."/>
            <person name="Prigge M."/>
            <person name="Reiss B."/>
            <person name="Renner T."/>
            <person name="Rombauts S."/>
            <person name="Rushton P."/>
            <person name="Sanderfoot A."/>
            <person name="Schween G."/>
            <person name="Shiu S.-H."/>
            <person name="Stueber K."/>
            <person name="Theodoulou F.L."/>
            <person name="Tu H."/>
            <person name="Van de Peer Y."/>
            <person name="Verrier P.J."/>
            <person name="Waters E."/>
            <person name="Wood A."/>
            <person name="Yang L."/>
            <person name="Cove D."/>
            <person name="Cuming A."/>
            <person name="Hasebe M."/>
            <person name="Lucas S."/>
            <person name="Mishler D.B."/>
            <person name="Reski R."/>
            <person name="Grigoriev I."/>
            <person name="Quatrano R.S."/>
            <person name="Boore J.L."/>
        </authorList>
    </citation>
    <scope>NUCLEOTIDE SEQUENCE [LARGE SCALE GENOMIC DNA]</scope>
    <source>
        <strain evidence="6 7">cv. Gransden 2004</strain>
    </source>
</reference>
<feature type="compositionally biased region" description="Polar residues" evidence="3">
    <location>
        <begin position="529"/>
        <end position="546"/>
    </location>
</feature>
<dbReference type="GO" id="GO:0003729">
    <property type="term" value="F:mRNA binding"/>
    <property type="evidence" value="ECO:0000318"/>
    <property type="project" value="GO_Central"/>
</dbReference>
<dbReference type="OMA" id="MADEGHY"/>
<dbReference type="Pfam" id="PF00013">
    <property type="entry name" value="KH_1"/>
    <property type="match status" value="2"/>
</dbReference>
<dbReference type="Gene3D" id="3.30.1370.10">
    <property type="entry name" value="K Homology domain, type 1"/>
    <property type="match status" value="2"/>
</dbReference>
<keyword evidence="7" id="KW-1185">Reference proteome</keyword>
<feature type="domain" description="K Homology" evidence="4">
    <location>
        <begin position="273"/>
        <end position="346"/>
    </location>
</feature>
<feature type="region of interest" description="Disordered" evidence="3">
    <location>
        <begin position="85"/>
        <end position="187"/>
    </location>
</feature>
<gene>
    <name evidence="6" type="primary">LOC112288614</name>
    <name evidence="5" type="ORF">PHYPA_015168</name>
</gene>
<feature type="domain" description="K Homology" evidence="4">
    <location>
        <begin position="179"/>
        <end position="252"/>
    </location>
</feature>
<keyword evidence="1" id="KW-0677">Repeat</keyword>
<dbReference type="Gramene" id="Pp3c11_17830V3.1">
    <property type="protein sequence ID" value="Pp3c11_17830V3.1"/>
    <property type="gene ID" value="Pp3c11_17830"/>
</dbReference>
<evidence type="ECO:0000256" key="2">
    <source>
        <dbReference type="PROSITE-ProRule" id="PRU00117"/>
    </source>
</evidence>
<dbReference type="EnsemblPlants" id="Pp3c11_17830V3.1">
    <property type="protein sequence ID" value="Pp3c11_17830V3.1"/>
    <property type="gene ID" value="Pp3c11_17830"/>
</dbReference>
<evidence type="ECO:0000259" key="4">
    <source>
        <dbReference type="SMART" id="SM00322"/>
    </source>
</evidence>
<evidence type="ECO:0000256" key="3">
    <source>
        <dbReference type="SAM" id="MobiDB-lite"/>
    </source>
</evidence>
<dbReference type="AlphaFoldDB" id="A0A2K1JV47"/>
<dbReference type="RefSeq" id="XP_024388755.1">
    <property type="nucleotide sequence ID" value="XM_024532987.2"/>
</dbReference>
<dbReference type="GeneID" id="112288614"/>
<dbReference type="GO" id="GO:0005737">
    <property type="term" value="C:cytoplasm"/>
    <property type="evidence" value="ECO:0000318"/>
    <property type="project" value="GO_Central"/>
</dbReference>
<feature type="region of interest" description="Disordered" evidence="3">
    <location>
        <begin position="212"/>
        <end position="232"/>
    </location>
</feature>
<feature type="compositionally biased region" description="Basic and acidic residues" evidence="3">
    <location>
        <begin position="118"/>
        <end position="127"/>
    </location>
</feature>
<dbReference type="PROSITE" id="PS50084">
    <property type="entry name" value="KH_TYPE_1"/>
    <property type="match status" value="2"/>
</dbReference>
<dbReference type="InterPro" id="IPR004088">
    <property type="entry name" value="KH_dom_type_1"/>
</dbReference>
<dbReference type="SMART" id="SM00322">
    <property type="entry name" value="KH"/>
    <property type="match status" value="2"/>
</dbReference>
<dbReference type="OrthoDB" id="5204190at2759"/>
<evidence type="ECO:0000313" key="7">
    <source>
        <dbReference type="Proteomes" id="UP000006727"/>
    </source>
</evidence>
<dbReference type="InterPro" id="IPR004087">
    <property type="entry name" value="KH_dom"/>
</dbReference>
<feature type="compositionally biased region" description="Basic and acidic residues" evidence="3">
    <location>
        <begin position="216"/>
        <end position="226"/>
    </location>
</feature>
<evidence type="ECO:0000256" key="1">
    <source>
        <dbReference type="ARBA" id="ARBA00022737"/>
    </source>
</evidence>
<feature type="compositionally biased region" description="Low complexity" evidence="3">
    <location>
        <begin position="422"/>
        <end position="525"/>
    </location>
</feature>
<feature type="compositionally biased region" description="Polar residues" evidence="3">
    <location>
        <begin position="158"/>
        <end position="175"/>
    </location>
</feature>
<feature type="compositionally biased region" description="Pro residues" evidence="3">
    <location>
        <begin position="390"/>
        <end position="401"/>
    </location>
</feature>
<organism evidence="5">
    <name type="scientific">Physcomitrium patens</name>
    <name type="common">Spreading-leaved earth moss</name>
    <name type="synonym">Physcomitrella patens</name>
    <dbReference type="NCBI Taxonomy" id="3218"/>
    <lineage>
        <taxon>Eukaryota</taxon>
        <taxon>Viridiplantae</taxon>
        <taxon>Streptophyta</taxon>
        <taxon>Embryophyta</taxon>
        <taxon>Bryophyta</taxon>
        <taxon>Bryophytina</taxon>
        <taxon>Bryopsida</taxon>
        <taxon>Funariidae</taxon>
        <taxon>Funariales</taxon>
        <taxon>Funariaceae</taxon>
        <taxon>Physcomitrium</taxon>
    </lineage>
</organism>
<dbReference type="InterPro" id="IPR036612">
    <property type="entry name" value="KH_dom_type_1_sf"/>
</dbReference>
<dbReference type="EMBL" id="ABEU02000011">
    <property type="protein sequence ID" value="PNR45397.1"/>
    <property type="molecule type" value="Genomic_DNA"/>
</dbReference>
<dbReference type="PaxDb" id="3218-PP1S80_63V6.1"/>
<name>A0A2K1JV47_PHYPA</name>
<dbReference type="SUPFAM" id="SSF54791">
    <property type="entry name" value="Eukaryotic type KH-domain (KH-domain type I)"/>
    <property type="match status" value="2"/>
</dbReference>
<evidence type="ECO:0000313" key="5">
    <source>
        <dbReference type="EMBL" id="PNR45397.1"/>
    </source>
</evidence>
<dbReference type="FunCoup" id="A0A2K1JV47">
    <property type="interactions" value="1513"/>
</dbReference>
<feature type="compositionally biased region" description="Low complexity" evidence="3">
    <location>
        <begin position="134"/>
        <end position="153"/>
    </location>
</feature>